<dbReference type="SUPFAM" id="SSF51182">
    <property type="entry name" value="RmlC-like cupins"/>
    <property type="match status" value="1"/>
</dbReference>
<dbReference type="InterPro" id="IPR014710">
    <property type="entry name" value="RmlC-like_jellyroll"/>
</dbReference>
<protein>
    <submittedName>
        <fullName evidence="8">Cysteine dioxygenase type I</fullName>
    </submittedName>
</protein>
<evidence type="ECO:0000256" key="5">
    <source>
        <dbReference type="ARBA" id="ARBA00023004"/>
    </source>
</evidence>
<keyword evidence="9" id="KW-1185">Reference proteome</keyword>
<gene>
    <name evidence="8" type="ordered locus">Smlt0074</name>
</gene>
<dbReference type="HOGENOM" id="CLU_118472_1_0_6"/>
<dbReference type="Pfam" id="PF05995">
    <property type="entry name" value="CDO_I"/>
    <property type="match status" value="1"/>
</dbReference>
<dbReference type="eggNOG" id="COG5553">
    <property type="taxonomic scope" value="Bacteria"/>
</dbReference>
<feature type="binding site" evidence="7">
    <location>
        <position position="171"/>
    </location>
    <ligand>
        <name>Fe cation</name>
        <dbReference type="ChEBI" id="CHEBI:24875"/>
        <note>catalytic</note>
    </ligand>
</feature>
<dbReference type="PANTHER" id="PTHR12918:SF1">
    <property type="entry name" value="CYSTEINE DIOXYGENASE TYPE 1"/>
    <property type="match status" value="1"/>
</dbReference>
<evidence type="ECO:0000256" key="2">
    <source>
        <dbReference type="ARBA" id="ARBA00022723"/>
    </source>
</evidence>
<evidence type="ECO:0000256" key="6">
    <source>
        <dbReference type="PIRSR" id="PIRSR610300-50"/>
    </source>
</evidence>
<dbReference type="InterPro" id="IPR011051">
    <property type="entry name" value="RmlC_Cupin_sf"/>
</dbReference>
<sequence length="218" mass="24221">MNAGATRANTNIPLTMLRYSRGMDLQTSPFPAFRGRDRLIAAVDAAMTSGDAGRITADLQLALQEAIADSRIELPECVHRPVSDHYARRPLYHSQEHGYSVIAMSWGPGQGTPLHDHDAMWCVEGVWLGELEITRYELLECAGERWRFRRHAALRGGCGSAGSLIPPHEYHTLRNASDEALAISVHVYEAPMERSAVFDPLGGDWYQRRIQALQADAV</sequence>
<keyword evidence="6" id="KW-0883">Thioether bond</keyword>
<organism evidence="8 9">
    <name type="scientific">Stenotrophomonas maltophilia (strain K279a)</name>
    <dbReference type="NCBI Taxonomy" id="522373"/>
    <lineage>
        <taxon>Bacteria</taxon>
        <taxon>Pseudomonadati</taxon>
        <taxon>Pseudomonadota</taxon>
        <taxon>Gammaproteobacteria</taxon>
        <taxon>Lysobacterales</taxon>
        <taxon>Lysobacteraceae</taxon>
        <taxon>Stenotrophomonas</taxon>
        <taxon>Stenotrophomonas maltophilia group</taxon>
    </lineage>
</organism>
<feature type="binding site" evidence="7">
    <location>
        <position position="115"/>
    </location>
    <ligand>
        <name>Fe cation</name>
        <dbReference type="ChEBI" id="CHEBI:24875"/>
        <note>catalytic</note>
    </ligand>
</feature>
<dbReference type="EMBL" id="AM743169">
    <property type="protein sequence ID" value="CAQ43686.1"/>
    <property type="molecule type" value="Genomic_DNA"/>
</dbReference>
<dbReference type="PANTHER" id="PTHR12918">
    <property type="entry name" value="CYSTEINE DIOXYGENASE"/>
    <property type="match status" value="1"/>
</dbReference>
<feature type="cross-link" description="3'-(S-cysteinyl)-tyrosine (Cys-Tyr)" evidence="6">
    <location>
        <begin position="122"/>
        <end position="188"/>
    </location>
</feature>
<dbReference type="CDD" id="cd10548">
    <property type="entry name" value="cupin_CDO"/>
    <property type="match status" value="1"/>
</dbReference>
<comment type="similarity">
    <text evidence="1">Belongs to the cysteine dioxygenase family.</text>
</comment>
<dbReference type="Gene3D" id="2.60.120.10">
    <property type="entry name" value="Jelly Rolls"/>
    <property type="match status" value="1"/>
</dbReference>
<evidence type="ECO:0000256" key="1">
    <source>
        <dbReference type="ARBA" id="ARBA00006622"/>
    </source>
</evidence>
<evidence type="ECO:0000313" key="8">
    <source>
        <dbReference type="EMBL" id="CAQ43686.1"/>
    </source>
</evidence>
<reference evidence="8 9" key="1">
    <citation type="journal article" date="2008" name="Genome Biol.">
        <title>The complete genome, comparative and functional analysis of Stenotrophomonas maltophilia reveals an organism heavily shielded by drug resistance determinants.</title>
        <authorList>
            <person name="Crossman L.C."/>
            <person name="Gould V.C."/>
            <person name="Dow J.M."/>
            <person name="Vernikos G.S."/>
            <person name="Okazaki A."/>
            <person name="Sebaihia M."/>
            <person name="Saunders D."/>
            <person name="Arrowsmith C."/>
            <person name="Carver T."/>
            <person name="Peters N."/>
            <person name="Adlem E."/>
            <person name="Kerhornou A."/>
            <person name="Lord A."/>
            <person name="Murphy L."/>
            <person name="Seeger K."/>
            <person name="Squares R."/>
            <person name="Rutter S."/>
            <person name="Quail M.A."/>
            <person name="Rajandream M.A."/>
            <person name="Harris D."/>
            <person name="Churcher C."/>
            <person name="Bentley S.D."/>
            <person name="Parkhill J."/>
            <person name="Thomson N.R."/>
            <person name="Avison M.B."/>
        </authorList>
    </citation>
    <scope>NUCLEOTIDE SEQUENCE [LARGE SCALE GENOMIC DNA]</scope>
    <source>
        <strain evidence="8 9">K279a</strain>
    </source>
</reference>
<dbReference type="EnsemblBacteria" id="CAQ43686">
    <property type="protein sequence ID" value="CAQ43686"/>
    <property type="gene ID" value="Smlt0074"/>
</dbReference>
<dbReference type="GO" id="GO:0008198">
    <property type="term" value="F:ferrous iron binding"/>
    <property type="evidence" value="ECO:0007669"/>
    <property type="project" value="TreeGrafter"/>
</dbReference>
<evidence type="ECO:0000313" key="9">
    <source>
        <dbReference type="Proteomes" id="UP000008840"/>
    </source>
</evidence>
<evidence type="ECO:0000256" key="4">
    <source>
        <dbReference type="ARBA" id="ARBA00023002"/>
    </source>
</evidence>
<accession>B2FU34</accession>
<keyword evidence="5 7" id="KW-0408">Iron</keyword>
<evidence type="ECO:0000256" key="3">
    <source>
        <dbReference type="ARBA" id="ARBA00022964"/>
    </source>
</evidence>
<evidence type="ECO:0000256" key="7">
    <source>
        <dbReference type="PIRSR" id="PIRSR610300-51"/>
    </source>
</evidence>
<dbReference type="Proteomes" id="UP000008840">
    <property type="component" value="Chromosome"/>
</dbReference>
<name>B2FU34_STRMK</name>
<dbReference type="InterPro" id="IPR010300">
    <property type="entry name" value="CDO_1"/>
</dbReference>
<keyword evidence="3 8" id="KW-0223">Dioxygenase</keyword>
<keyword evidence="4" id="KW-0560">Oxidoreductase</keyword>
<feature type="binding site" evidence="7">
    <location>
        <position position="117"/>
    </location>
    <ligand>
        <name>Fe cation</name>
        <dbReference type="ChEBI" id="CHEBI:24875"/>
        <note>catalytic</note>
    </ligand>
</feature>
<proteinExistence type="inferred from homology"/>
<dbReference type="GO" id="GO:0016702">
    <property type="term" value="F:oxidoreductase activity, acting on single donors with incorporation of molecular oxygen, incorporation of two atoms of oxygen"/>
    <property type="evidence" value="ECO:0007669"/>
    <property type="project" value="InterPro"/>
</dbReference>
<dbReference type="KEGG" id="sml:Smlt0074"/>
<keyword evidence="2 7" id="KW-0479">Metal-binding</keyword>
<dbReference type="AlphaFoldDB" id="B2FU34"/>